<feature type="compositionally biased region" description="Basic and acidic residues" evidence="1">
    <location>
        <begin position="274"/>
        <end position="291"/>
    </location>
</feature>
<evidence type="ECO:0000256" key="1">
    <source>
        <dbReference type="SAM" id="MobiDB-lite"/>
    </source>
</evidence>
<dbReference type="EMBL" id="LHPG02000003">
    <property type="protein sequence ID" value="PRW59670.1"/>
    <property type="molecule type" value="Genomic_DNA"/>
</dbReference>
<dbReference type="Proteomes" id="UP000239899">
    <property type="component" value="Unassembled WGS sequence"/>
</dbReference>
<comment type="caution">
    <text evidence="3">The sequence shown here is derived from an EMBL/GenBank/DDBJ whole genome shotgun (WGS) entry which is preliminary data.</text>
</comment>
<dbReference type="OrthoDB" id="73901at2759"/>
<dbReference type="AlphaFoldDB" id="A0A2P6U047"/>
<keyword evidence="2" id="KW-0732">Signal</keyword>
<feature type="region of interest" description="Disordered" evidence="1">
    <location>
        <begin position="262"/>
        <end position="293"/>
    </location>
</feature>
<protein>
    <submittedName>
        <fullName evidence="3">Endosomal membrane</fullName>
    </submittedName>
</protein>
<evidence type="ECO:0000313" key="3">
    <source>
        <dbReference type="EMBL" id="PRW59670.1"/>
    </source>
</evidence>
<name>A0A2P6U047_CHLSO</name>
<feature type="signal peptide" evidence="2">
    <location>
        <begin position="1"/>
        <end position="22"/>
    </location>
</feature>
<keyword evidence="4" id="KW-1185">Reference proteome</keyword>
<proteinExistence type="predicted"/>
<evidence type="ECO:0000256" key="2">
    <source>
        <dbReference type="SAM" id="SignalP"/>
    </source>
</evidence>
<reference evidence="3 4" key="1">
    <citation type="journal article" date="2018" name="Plant J.">
        <title>Genome sequences of Chlorella sorokiniana UTEX 1602 and Micractinium conductrix SAG 241.80: implications to maltose excretion by a green alga.</title>
        <authorList>
            <person name="Arriola M.B."/>
            <person name="Velmurugan N."/>
            <person name="Zhang Y."/>
            <person name="Plunkett M.H."/>
            <person name="Hondzo H."/>
            <person name="Barney B.M."/>
        </authorList>
    </citation>
    <scope>NUCLEOTIDE SEQUENCE [LARGE SCALE GENOMIC DNA]</scope>
    <source>
        <strain evidence="4">UTEX 1602</strain>
    </source>
</reference>
<gene>
    <name evidence="3" type="ORF">C2E21_2003</name>
</gene>
<accession>A0A2P6U047</accession>
<evidence type="ECO:0000313" key="4">
    <source>
        <dbReference type="Proteomes" id="UP000239899"/>
    </source>
</evidence>
<sequence>MASRLRATLLLAACLLAGRAWAMDMPGMAMEGSAMAPAPAATHDGGMHMAMGRGSRNMKDACYEDPSKAKCKGFERSDEDWNDDLDQLCDAMPYMPGCSLRAQCEACTANGKYCEPSSLVADVCAADMPKMKGCEAWVALCASNTTVVAQCTKPGPVPKVPSTMAVREAINSLCSTHYMDGCYECEPWEGPNAMSFANCSGTPGPLPILAHQCSAMPDMPECTDSGFKAMCADADVAATFPAICTNPPNPHTGEAAPVLPDCTPAAGAPAPAPAEHDSSDGHDHMDGDHMDMAAPAPQAANATSAAFSELAPQAAAFLVGALLAAMVV</sequence>
<organism evidence="3 4">
    <name type="scientific">Chlorella sorokiniana</name>
    <name type="common">Freshwater green alga</name>
    <dbReference type="NCBI Taxonomy" id="3076"/>
    <lineage>
        <taxon>Eukaryota</taxon>
        <taxon>Viridiplantae</taxon>
        <taxon>Chlorophyta</taxon>
        <taxon>core chlorophytes</taxon>
        <taxon>Trebouxiophyceae</taxon>
        <taxon>Chlorellales</taxon>
        <taxon>Chlorellaceae</taxon>
        <taxon>Chlorella clade</taxon>
        <taxon>Chlorella</taxon>
    </lineage>
</organism>
<feature type="chain" id="PRO_5015162548" evidence="2">
    <location>
        <begin position="23"/>
        <end position="328"/>
    </location>
</feature>